<keyword evidence="7" id="KW-0547">Nucleotide-binding</keyword>
<dbReference type="GO" id="GO:0005524">
    <property type="term" value="F:ATP binding"/>
    <property type="evidence" value="ECO:0007669"/>
    <property type="project" value="UniProtKB-KW"/>
</dbReference>
<dbReference type="GO" id="GO:0002949">
    <property type="term" value="P:tRNA threonylcarbamoyladenosine modification"/>
    <property type="evidence" value="ECO:0007669"/>
    <property type="project" value="InterPro"/>
</dbReference>
<keyword evidence="5" id="KW-0819">tRNA processing</keyword>
<dbReference type="InterPro" id="IPR003442">
    <property type="entry name" value="T6A_TsaE"/>
</dbReference>
<evidence type="ECO:0000256" key="2">
    <source>
        <dbReference type="ARBA" id="ARBA00007599"/>
    </source>
</evidence>
<dbReference type="Pfam" id="PF02367">
    <property type="entry name" value="TsaE"/>
    <property type="match status" value="1"/>
</dbReference>
<dbReference type="GO" id="GO:0046872">
    <property type="term" value="F:metal ion binding"/>
    <property type="evidence" value="ECO:0007669"/>
    <property type="project" value="UniProtKB-KW"/>
</dbReference>
<evidence type="ECO:0000313" key="11">
    <source>
        <dbReference type="EMBL" id="MBD3866881.1"/>
    </source>
</evidence>
<dbReference type="PANTHER" id="PTHR33540:SF2">
    <property type="entry name" value="TRNA THREONYLCARBAMOYLADENOSINE BIOSYNTHESIS PROTEIN TSAE"/>
    <property type="match status" value="1"/>
</dbReference>
<evidence type="ECO:0000256" key="5">
    <source>
        <dbReference type="ARBA" id="ARBA00022694"/>
    </source>
</evidence>
<evidence type="ECO:0000256" key="3">
    <source>
        <dbReference type="ARBA" id="ARBA00019010"/>
    </source>
</evidence>
<keyword evidence="8" id="KW-0067">ATP-binding</keyword>
<dbReference type="AlphaFoldDB" id="A0A8J6Y6Q5"/>
<evidence type="ECO:0000256" key="7">
    <source>
        <dbReference type="ARBA" id="ARBA00022741"/>
    </source>
</evidence>
<proteinExistence type="inferred from homology"/>
<organism evidence="11 12">
    <name type="scientific">Candidatus Polarisedimenticola svalbardensis</name>
    <dbReference type="NCBI Taxonomy" id="2886004"/>
    <lineage>
        <taxon>Bacteria</taxon>
        <taxon>Pseudomonadati</taxon>
        <taxon>Acidobacteriota</taxon>
        <taxon>Candidatus Polarisedimenticolia</taxon>
        <taxon>Candidatus Polarisedimenticolales</taxon>
        <taxon>Candidatus Polarisedimenticolaceae</taxon>
        <taxon>Candidatus Polarisedimenticola</taxon>
    </lineage>
</organism>
<evidence type="ECO:0000256" key="1">
    <source>
        <dbReference type="ARBA" id="ARBA00004496"/>
    </source>
</evidence>
<dbReference type="Gene3D" id="3.40.50.300">
    <property type="entry name" value="P-loop containing nucleotide triphosphate hydrolases"/>
    <property type="match status" value="1"/>
</dbReference>
<sequence length="153" mass="16404">MSANTTFSLSEQETYELGMRLAGTLKGGELVVLEGDLGLGKTVFARGIAASLGVVPEDVTSPSFTLVQEYSGGRLPMFHVDLYRLNDEPQEIESLGLDDLLDSGGVVVVEWGEKLPAHVREHAIAIRFHDMGEGSRKIEIDAGARNSAMASDA</sequence>
<dbReference type="SUPFAM" id="SSF52540">
    <property type="entry name" value="P-loop containing nucleoside triphosphate hydrolases"/>
    <property type="match status" value="1"/>
</dbReference>
<comment type="caution">
    <text evidence="11">The sequence shown here is derived from an EMBL/GenBank/DDBJ whole genome shotgun (WGS) entry which is preliminary data.</text>
</comment>
<comment type="subcellular location">
    <subcellularLocation>
        <location evidence="1">Cytoplasm</location>
    </subcellularLocation>
</comment>
<evidence type="ECO:0000256" key="9">
    <source>
        <dbReference type="ARBA" id="ARBA00022842"/>
    </source>
</evidence>
<evidence type="ECO:0000256" key="6">
    <source>
        <dbReference type="ARBA" id="ARBA00022723"/>
    </source>
</evidence>
<dbReference type="GO" id="GO:0005737">
    <property type="term" value="C:cytoplasm"/>
    <property type="evidence" value="ECO:0007669"/>
    <property type="project" value="UniProtKB-SubCell"/>
</dbReference>
<protein>
    <recommendedName>
        <fullName evidence="3">tRNA threonylcarbamoyladenosine biosynthesis protein TsaE</fullName>
    </recommendedName>
    <alternativeName>
        <fullName evidence="10">t(6)A37 threonylcarbamoyladenosine biosynthesis protein TsaE</fullName>
    </alternativeName>
</protein>
<dbReference type="Proteomes" id="UP000648239">
    <property type="component" value="Unassembled WGS sequence"/>
</dbReference>
<dbReference type="PANTHER" id="PTHR33540">
    <property type="entry name" value="TRNA THREONYLCARBAMOYLADENOSINE BIOSYNTHESIS PROTEIN TSAE"/>
    <property type="match status" value="1"/>
</dbReference>
<keyword evidence="9" id="KW-0460">Magnesium</keyword>
<evidence type="ECO:0000256" key="10">
    <source>
        <dbReference type="ARBA" id="ARBA00032441"/>
    </source>
</evidence>
<dbReference type="EMBL" id="JACXWD010000003">
    <property type="protein sequence ID" value="MBD3866881.1"/>
    <property type="molecule type" value="Genomic_DNA"/>
</dbReference>
<keyword evidence="4" id="KW-0963">Cytoplasm</keyword>
<comment type="similarity">
    <text evidence="2">Belongs to the TsaE family.</text>
</comment>
<evidence type="ECO:0000313" key="12">
    <source>
        <dbReference type="Proteomes" id="UP000648239"/>
    </source>
</evidence>
<name>A0A8J6Y6Q5_9BACT</name>
<evidence type="ECO:0000256" key="4">
    <source>
        <dbReference type="ARBA" id="ARBA00022490"/>
    </source>
</evidence>
<keyword evidence="6" id="KW-0479">Metal-binding</keyword>
<gene>
    <name evidence="11" type="primary">tsaE</name>
    <name evidence="11" type="ORF">IFK94_02060</name>
</gene>
<accession>A0A8J6Y6Q5</accession>
<dbReference type="NCBIfam" id="TIGR00150">
    <property type="entry name" value="T6A_YjeE"/>
    <property type="match status" value="1"/>
</dbReference>
<dbReference type="InterPro" id="IPR027417">
    <property type="entry name" value="P-loop_NTPase"/>
</dbReference>
<reference evidence="11 12" key="1">
    <citation type="submission" date="2020-08" db="EMBL/GenBank/DDBJ databases">
        <title>Acidobacteriota in marine sediments use diverse sulfur dissimilation pathways.</title>
        <authorList>
            <person name="Wasmund K."/>
        </authorList>
    </citation>
    <scope>NUCLEOTIDE SEQUENCE [LARGE SCALE GENOMIC DNA]</scope>
    <source>
        <strain evidence="11">MAG AM4</strain>
    </source>
</reference>
<evidence type="ECO:0000256" key="8">
    <source>
        <dbReference type="ARBA" id="ARBA00022840"/>
    </source>
</evidence>